<dbReference type="CDD" id="cd05698">
    <property type="entry name" value="S1_Rrp5_repeat_hs6_sc5"/>
    <property type="match status" value="1"/>
</dbReference>
<dbReference type="Pfam" id="PF00575">
    <property type="entry name" value="S1"/>
    <property type="match status" value="4"/>
</dbReference>
<dbReference type="InterPro" id="IPR057302">
    <property type="entry name" value="Rrp5_S1"/>
</dbReference>
<evidence type="ECO:0000256" key="3">
    <source>
        <dbReference type="ARBA" id="ARBA00022517"/>
    </source>
</evidence>
<sequence>MAPEAKVPMKRKRVKDDAEESKFPRGGASILTPLEYKQIQIQATKDALFEQQETTSRTQAESEGTDTKRRKSGGKSKSNAKKSLPSEAEKSHLKIEGLNFKRLVAGSLVFGQVHEINEHDIALSLPNNLTGYVPITSISDQFTQRVECSAILSEEEFVNEKQVDDISLKKIFKIGQYLRAYVVSTSEDARHNATSKPKRRIELSLLPQLTNNLIPHDILVHSSIMASVISVEDHGVIMDLGLEDKSIKGFISSNELDYGSDPSNIQEGAIYLCFVTGLSSNGKIIKLSADSKRMGNLKKSNFITEVSNIQALRPGTAVEILVTDITAWGIAGKFMGMVDASADLMHSGAGSNTKVLEKKYKIGSKVKGRIIHIIPNTGTLKLGISFLDHIISLTPKLSSKSTGNQDPISILPLSTILEKVTVKKVETNVGLLLDVGVDGFLGFAHISRISDSKIETLSEVTGPYKLDSTHRARIIGYSPMDGIYIVTLQPSVIDQPFLRIDDLVVGSLIKGKIEKLIIKEEGVVGLLVKLAEGVVGLVPQAHMSDIKLQHPEKKFKEGQTVNIQVLSTDSRKKQIRLTMKKSLINSDAPQFLDYGEIQPGMQSPGTIINILPSGAVVQFYGNIRGFLPVAEMSETYIQDPSLYFQVGQVVNVHVLNINPDEEKMTISCKDPSSFSIEQKSALEKLEIGELVSAIVLAKSDQEIQVTIQETGLRALLPVNQLSDGPQSRISYVLKKIRIGATLNDLVVLEKDMTKRLVIVTIKPNIVKDAKNHTLIRSFNDVKPNIISHGFVRNITPIGIHVQFGGRLTGLLPKGKIPENLRDLPDFGMKKFDTIKVKVINIDQVKQRFSLSMIDADSEAPSSQQLATSDQAFGIALNPVDTSIKSISDITVGKCTKAKITSVKETQINVQLADNVQGRIDVSQIFDSWDSITDRKRPLKSFSAKQILDVRVLGTHDARNHCFLPITHRGGKTSVFELSAKPSDQESTPSEPITLDNIKVGSSWIAYVNNIIENCLWVNLTPNIRGRIAALEISEDISLLNDLQSNFPVGSALRVHVTNLEISTGRLDLSARSKAGSTLTYKDISKGMIIPGKVTKVEKSHIMVQISDAIVGQIQLTDLSDNFSETDLKKYSKNDIIRVCVCDIDEPNRKIRLSARPSRVLNSSLTVQDPDISSIAQLKVGDVVRGFVKNITEKGIFVSIGWNIVAYVRVTDLSDSYFKDWKCQFELNQLVRGKILSINSIQNQVQISLKSSVIDEGHVPTNSIENLRSGQIVTGKIRKVEDYGVFIVVDGSNNVSGLCHKSELADKRVHDVKKLYSEGDSVKAIILKLDLEKRRVNFGLKTSYFEHDESDVESEDVSDLTGGLVALNNIVSEEDISSDEKAVAMNTNLQDEIDKAEPQINDGTTTIQNRDYDIALSAGGFNWSGNISDQDDNTFDDVVELSDGVKKSNKKRKKAQASTDRTGDLDANEPQSVSDFERLLLGQPDSSSLWIQYMAFQVQLGELNKAREVAQRAIKSINLREETERLNIWIALLNLENVYGCNETVEKVFKDACQYNDAQAVHERLISIFIQSEKNDKADDLFQALVKKFSQMPSVWYNYAHFLYNKLLSPERARAVLLRATQSLPPHTHLNLTMKFAALEFHSPSGSPERGRTIFEGLLSTFPKRLDIWNQILDLEIQHGDPEIIRALFERFIKSKSLKPKGAKAWFKKWSEWEKACGDKKSFEKVQAKAEEWVRSANLKKISDEG</sequence>
<evidence type="ECO:0000256" key="5">
    <source>
        <dbReference type="ARBA" id="ARBA00022553"/>
    </source>
</evidence>
<feature type="domain" description="S1 motif" evidence="12">
    <location>
        <begin position="1269"/>
        <end position="1340"/>
    </location>
</feature>
<feature type="compositionally biased region" description="Basic and acidic residues" evidence="11">
    <location>
        <begin position="14"/>
        <end position="23"/>
    </location>
</feature>
<dbReference type="CDD" id="cd05703">
    <property type="entry name" value="S1_Rrp5_repeat_hs12_sc9"/>
    <property type="match status" value="1"/>
</dbReference>
<evidence type="ECO:0000256" key="2">
    <source>
        <dbReference type="ARBA" id="ARBA00004604"/>
    </source>
</evidence>
<dbReference type="HOGENOM" id="CLU_000845_0_0_1"/>
<dbReference type="Pfam" id="PF24685">
    <property type="entry name" value="OB_RRP5_4th"/>
    <property type="match status" value="1"/>
</dbReference>
<dbReference type="EMBL" id="CAUH01002406">
    <property type="protein sequence ID" value="CCU76378.1"/>
    <property type="molecule type" value="Genomic_DNA"/>
</dbReference>
<evidence type="ECO:0000256" key="10">
    <source>
        <dbReference type="ARBA" id="ARBA00076674"/>
    </source>
</evidence>
<comment type="function">
    <text evidence="1">Component of the cleavage factor IA (CFIA) complex, which is involved in the endonucleolytic cleavage during polyadenylation-dependent pre-mRNA 3'-end formation.</text>
</comment>
<dbReference type="SMART" id="SM00386">
    <property type="entry name" value="HAT"/>
    <property type="match status" value="6"/>
</dbReference>
<dbReference type="Pfam" id="PF23459">
    <property type="entry name" value="S1_RRP5"/>
    <property type="match status" value="2"/>
</dbReference>
<dbReference type="FunFam" id="2.40.50.140:FF:000278">
    <property type="entry name" value="rRNA biogenesis protein rrp5"/>
    <property type="match status" value="1"/>
</dbReference>
<feature type="region of interest" description="Disordered" evidence="11">
    <location>
        <begin position="1448"/>
        <end position="1468"/>
    </location>
</feature>
<dbReference type="OrthoDB" id="412781at2759"/>
<dbReference type="FunFam" id="2.40.50.140:FF:000159">
    <property type="entry name" value="rRNA biogenesis protein rrp5"/>
    <property type="match status" value="1"/>
</dbReference>
<keyword evidence="5" id="KW-0597">Phosphoprotein</keyword>
<dbReference type="eggNOG" id="KOG1070">
    <property type="taxonomic scope" value="Eukaryota"/>
</dbReference>
<dbReference type="InParanoid" id="N1JF18"/>
<feature type="domain" description="S1 motif" evidence="12">
    <location>
        <begin position="595"/>
        <end position="669"/>
    </location>
</feature>
<feature type="domain" description="S1 motif" evidence="12">
    <location>
        <begin position="688"/>
        <end position="762"/>
    </location>
</feature>
<organism evidence="13 14">
    <name type="scientific">Blumeria graminis f. sp. hordei (strain DH14)</name>
    <name type="common">Barley powdery mildew</name>
    <name type="synonym">Oidium monilioides f. sp. hordei</name>
    <dbReference type="NCBI Taxonomy" id="546991"/>
    <lineage>
        <taxon>Eukaryota</taxon>
        <taxon>Fungi</taxon>
        <taxon>Dikarya</taxon>
        <taxon>Ascomycota</taxon>
        <taxon>Pezizomycotina</taxon>
        <taxon>Leotiomycetes</taxon>
        <taxon>Erysiphales</taxon>
        <taxon>Erysiphaceae</taxon>
        <taxon>Blumeria</taxon>
        <taxon>Blumeria hordei</taxon>
    </lineage>
</organism>
<evidence type="ECO:0000313" key="13">
    <source>
        <dbReference type="EMBL" id="CCU76378.1"/>
    </source>
</evidence>
<reference evidence="13 14" key="1">
    <citation type="journal article" date="2010" name="Science">
        <title>Genome expansion and gene loss in powdery mildew fungi reveal tradeoffs in extreme parasitism.</title>
        <authorList>
            <person name="Spanu P.D."/>
            <person name="Abbott J.C."/>
            <person name="Amselem J."/>
            <person name="Burgis T.A."/>
            <person name="Soanes D.M."/>
            <person name="Stueber K."/>
            <person name="Ver Loren van Themaat E."/>
            <person name="Brown J.K.M."/>
            <person name="Butcher S.A."/>
            <person name="Gurr S.J."/>
            <person name="Lebrun M.-H."/>
            <person name="Ridout C.J."/>
            <person name="Schulze-Lefert P."/>
            <person name="Talbot N.J."/>
            <person name="Ahmadinejad N."/>
            <person name="Ametz C."/>
            <person name="Barton G.R."/>
            <person name="Benjdia M."/>
            <person name="Bidzinski P."/>
            <person name="Bindschedler L.V."/>
            <person name="Both M."/>
            <person name="Brewer M.T."/>
            <person name="Cadle-Davidson L."/>
            <person name="Cadle-Davidson M.M."/>
            <person name="Collemare J."/>
            <person name="Cramer R."/>
            <person name="Frenkel O."/>
            <person name="Godfrey D."/>
            <person name="Harriman J."/>
            <person name="Hoede C."/>
            <person name="King B.C."/>
            <person name="Klages S."/>
            <person name="Kleemann J."/>
            <person name="Knoll D."/>
            <person name="Koti P.S."/>
            <person name="Kreplak J."/>
            <person name="Lopez-Ruiz F.J."/>
            <person name="Lu X."/>
            <person name="Maekawa T."/>
            <person name="Mahanil S."/>
            <person name="Micali C."/>
            <person name="Milgroom M.G."/>
            <person name="Montana G."/>
            <person name="Noir S."/>
            <person name="O'Connell R.J."/>
            <person name="Oberhaensli S."/>
            <person name="Parlange F."/>
            <person name="Pedersen C."/>
            <person name="Quesneville H."/>
            <person name="Reinhardt R."/>
            <person name="Rott M."/>
            <person name="Sacristan S."/>
            <person name="Schmidt S.M."/>
            <person name="Schoen M."/>
            <person name="Skamnioti P."/>
            <person name="Sommer H."/>
            <person name="Stephens A."/>
            <person name="Takahara H."/>
            <person name="Thordal-Christensen H."/>
            <person name="Vigouroux M."/>
            <person name="Wessling R."/>
            <person name="Wicker T."/>
            <person name="Panstruga R."/>
        </authorList>
    </citation>
    <scope>NUCLEOTIDE SEQUENCE [LARGE SCALE GENOMIC DNA]</scope>
    <source>
        <strain evidence="13">DH14</strain>
    </source>
</reference>
<comment type="subcellular location">
    <subcellularLocation>
        <location evidence="2">Nucleus</location>
        <location evidence="2">Nucleolus</location>
    </subcellularLocation>
</comment>
<dbReference type="InterPro" id="IPR057301">
    <property type="entry name" value="Rrp5_OB_4th"/>
</dbReference>
<dbReference type="InterPro" id="IPR003029">
    <property type="entry name" value="S1_domain"/>
</dbReference>
<feature type="domain" description="S1 motif" evidence="12">
    <location>
        <begin position="106"/>
        <end position="206"/>
    </location>
</feature>
<feature type="domain" description="S1 motif" evidence="12">
    <location>
        <begin position="1180"/>
        <end position="1249"/>
    </location>
</feature>
<dbReference type="InterPro" id="IPR048058">
    <property type="entry name" value="Rrp5_S1_rpt_hs11_sc8"/>
</dbReference>
<dbReference type="SUPFAM" id="SSF50249">
    <property type="entry name" value="Nucleic acid-binding proteins"/>
    <property type="match status" value="12"/>
</dbReference>
<dbReference type="PANTHER" id="PTHR23270:SF10">
    <property type="entry name" value="PROTEIN RRP5 HOMOLOG"/>
    <property type="match status" value="1"/>
</dbReference>
<protein>
    <recommendedName>
        <fullName evidence="9">rRNA biogenesis protein RRP5</fullName>
    </recommendedName>
    <alternativeName>
        <fullName evidence="10">Ribosomal RNA-processing protein 5</fullName>
    </alternativeName>
</protein>
<dbReference type="SUPFAM" id="SSF48452">
    <property type="entry name" value="TPR-like"/>
    <property type="match status" value="1"/>
</dbReference>
<dbReference type="FunCoup" id="N1JF18">
    <property type="interactions" value="1092"/>
</dbReference>
<evidence type="ECO:0000256" key="11">
    <source>
        <dbReference type="SAM" id="MobiDB-lite"/>
    </source>
</evidence>
<dbReference type="CDD" id="cd05693">
    <property type="entry name" value="S1_Rrp5_repeat_hs1_sc1"/>
    <property type="match status" value="1"/>
</dbReference>
<feature type="region of interest" description="Disordered" evidence="11">
    <location>
        <begin position="47"/>
        <end position="88"/>
    </location>
</feature>
<keyword evidence="14" id="KW-1185">Reference proteome</keyword>
<dbReference type="CDD" id="cd05702">
    <property type="entry name" value="S1_Rrp5_repeat_hs11_sc8"/>
    <property type="match status" value="1"/>
</dbReference>
<evidence type="ECO:0000256" key="7">
    <source>
        <dbReference type="ARBA" id="ARBA00023242"/>
    </source>
</evidence>
<gene>
    <name evidence="13" type="ORF">BGHDH14_bgh05734</name>
</gene>
<dbReference type="FunFam" id="2.40.50.140:FF:000266">
    <property type="entry name" value="rRNA biogenesis protein rrp5"/>
    <property type="match status" value="1"/>
</dbReference>
<dbReference type="FunFam" id="2.40.50.140:FF:000155">
    <property type="entry name" value="rRNA biogenesis protein RRP5"/>
    <property type="match status" value="1"/>
</dbReference>
<feature type="domain" description="S1 motif" evidence="12">
    <location>
        <begin position="221"/>
        <end position="290"/>
    </location>
</feature>
<dbReference type="CDD" id="cd05707">
    <property type="entry name" value="S1_Rrp5_repeat_sc11"/>
    <property type="match status" value="1"/>
</dbReference>
<dbReference type="Pfam" id="PF05843">
    <property type="entry name" value="Suf"/>
    <property type="match status" value="1"/>
</dbReference>
<dbReference type="STRING" id="546991.N1JF18"/>
<dbReference type="SMART" id="SM00316">
    <property type="entry name" value="S1"/>
    <property type="match status" value="13"/>
</dbReference>
<dbReference type="PROSITE" id="PS50126">
    <property type="entry name" value="S1"/>
    <property type="match status" value="12"/>
</dbReference>
<comment type="caution">
    <text evidence="13">The sequence shown here is derived from an EMBL/GenBank/DDBJ whole genome shotgun (WGS) entry which is preliminary data.</text>
</comment>
<evidence type="ECO:0000256" key="8">
    <source>
        <dbReference type="ARBA" id="ARBA00055575"/>
    </source>
</evidence>
<dbReference type="InterPro" id="IPR048059">
    <property type="entry name" value="Rrp5_S1_rpt_hs1_sc1"/>
</dbReference>
<keyword evidence="3" id="KW-0690">Ribosome biogenesis</keyword>
<keyword evidence="4" id="KW-0698">rRNA processing</keyword>
<dbReference type="CDD" id="cd05708">
    <property type="entry name" value="S1_Rrp5_repeat_sc12"/>
    <property type="match status" value="1"/>
</dbReference>
<dbReference type="CDD" id="cd05706">
    <property type="entry name" value="S1_Rrp5_repeat_sc10"/>
    <property type="match status" value="1"/>
</dbReference>
<dbReference type="InterPro" id="IPR045209">
    <property type="entry name" value="Rrp5"/>
</dbReference>
<name>N1JF18_BLUG1</name>
<dbReference type="FunFam" id="2.40.50.140:FF:000196">
    <property type="entry name" value="rRNA biogenesis protein RRP5"/>
    <property type="match status" value="1"/>
</dbReference>
<evidence type="ECO:0000256" key="9">
    <source>
        <dbReference type="ARBA" id="ARBA00073619"/>
    </source>
</evidence>
<dbReference type="InterPro" id="IPR011990">
    <property type="entry name" value="TPR-like_helical_dom_sf"/>
</dbReference>
<feature type="domain" description="S1 motif" evidence="12">
    <location>
        <begin position="1000"/>
        <end position="1071"/>
    </location>
</feature>
<dbReference type="InterPro" id="IPR008847">
    <property type="entry name" value="Suf"/>
</dbReference>
<dbReference type="GO" id="GO:0006364">
    <property type="term" value="P:rRNA processing"/>
    <property type="evidence" value="ECO:0007669"/>
    <property type="project" value="UniProtKB-KW"/>
</dbReference>
<feature type="domain" description="S1 motif" evidence="12">
    <location>
        <begin position="414"/>
        <end position="489"/>
    </location>
</feature>
<feature type="domain" description="S1 motif" evidence="12">
    <location>
        <begin position="892"/>
        <end position="966"/>
    </location>
</feature>
<keyword evidence="7" id="KW-0539">Nucleus</keyword>
<feature type="domain" description="S1 motif" evidence="12">
    <location>
        <begin position="784"/>
        <end position="853"/>
    </location>
</feature>
<feature type="compositionally biased region" description="Polar residues" evidence="11">
    <location>
        <begin position="51"/>
        <end position="62"/>
    </location>
</feature>
<dbReference type="Gene3D" id="1.25.40.10">
    <property type="entry name" value="Tetratricopeptide repeat domain"/>
    <property type="match status" value="1"/>
</dbReference>
<comment type="function">
    <text evidence="8">Involved in the biogenesis of rRNA. Required for the formation of 18S and 5.8S rRNA.</text>
</comment>
<evidence type="ECO:0000259" key="12">
    <source>
        <dbReference type="PROSITE" id="PS50126"/>
    </source>
</evidence>
<accession>N1JF18</accession>
<dbReference type="GO" id="GO:0032040">
    <property type="term" value="C:small-subunit processome"/>
    <property type="evidence" value="ECO:0007669"/>
    <property type="project" value="TreeGrafter"/>
</dbReference>
<dbReference type="InterPro" id="IPR003107">
    <property type="entry name" value="HAT"/>
</dbReference>
<feature type="domain" description="S1 motif" evidence="12">
    <location>
        <begin position="506"/>
        <end position="580"/>
    </location>
</feature>
<dbReference type="Gene3D" id="2.40.50.140">
    <property type="entry name" value="Nucleic acid-binding proteins"/>
    <property type="match status" value="10"/>
</dbReference>
<dbReference type="GO" id="GO:0003723">
    <property type="term" value="F:RNA binding"/>
    <property type="evidence" value="ECO:0007669"/>
    <property type="project" value="TreeGrafter"/>
</dbReference>
<evidence type="ECO:0000313" key="14">
    <source>
        <dbReference type="Proteomes" id="UP000015441"/>
    </source>
</evidence>
<dbReference type="FunFam" id="1.25.40.10:FF:000467">
    <property type="entry name" value="Putative rRNA biogenesis protein RRP5"/>
    <property type="match status" value="1"/>
</dbReference>
<dbReference type="FunFam" id="2.40.50.140:FF:000279">
    <property type="entry name" value="rRNA biogenesis protein rrp5"/>
    <property type="match status" value="1"/>
</dbReference>
<dbReference type="InterPro" id="IPR012340">
    <property type="entry name" value="NA-bd_OB-fold"/>
</dbReference>
<keyword evidence="6" id="KW-0677">Repeat</keyword>
<dbReference type="PANTHER" id="PTHR23270">
    <property type="entry name" value="PROGRAMMED CELL DEATH PROTEIN 11 PRE-RRNA PROCESSING PROTEIN RRP5"/>
    <property type="match status" value="1"/>
</dbReference>
<feature type="domain" description="S1 motif" evidence="12">
    <location>
        <begin position="1086"/>
        <end position="1155"/>
    </location>
</feature>
<evidence type="ECO:0000256" key="6">
    <source>
        <dbReference type="ARBA" id="ARBA00022737"/>
    </source>
</evidence>
<evidence type="ECO:0000256" key="4">
    <source>
        <dbReference type="ARBA" id="ARBA00022552"/>
    </source>
</evidence>
<dbReference type="Proteomes" id="UP000015441">
    <property type="component" value="Unassembled WGS sequence"/>
</dbReference>
<feature type="region of interest" description="Disordered" evidence="11">
    <location>
        <begin position="1"/>
        <end position="29"/>
    </location>
</feature>
<dbReference type="FunFam" id="2.40.50.140:FF:000103">
    <property type="entry name" value="protein RRP5 homolog"/>
    <property type="match status" value="2"/>
</dbReference>
<proteinExistence type="predicted"/>
<dbReference type="CDD" id="cd05696">
    <property type="entry name" value="S1_Rrp5_repeat_hs4"/>
    <property type="match status" value="1"/>
</dbReference>
<evidence type="ECO:0000256" key="1">
    <source>
        <dbReference type="ARBA" id="ARBA00002863"/>
    </source>
</evidence>
<feature type="compositionally biased region" description="Basic residues" evidence="11">
    <location>
        <begin position="68"/>
        <end position="80"/>
    </location>
</feature>
<dbReference type="CDD" id="cd04461">
    <property type="entry name" value="S1_Rrp5_repeat_hs8_sc7"/>
    <property type="match status" value="1"/>
</dbReference>